<proteinExistence type="predicted"/>
<sequence length="69" mass="7710">MDCSPRDQAERVRALGGPWKQEVKANLLVSPFTLQKNEMINMFCSSRENHRALHCQSDGKLQAGGPPDN</sequence>
<dbReference type="AlphaFoldDB" id="A0A2S3VNB2"/>
<protein>
    <submittedName>
        <fullName evidence="1">Uncharacterized protein</fullName>
    </submittedName>
</protein>
<accession>A0A2S3VNB2</accession>
<keyword evidence="2" id="KW-1185">Reference proteome</keyword>
<name>A0A2S3VNB2_9PSED</name>
<evidence type="ECO:0000313" key="1">
    <source>
        <dbReference type="EMBL" id="POF41431.1"/>
    </source>
</evidence>
<organism evidence="1 2">
    <name type="scientific">Pseudomonas laurylsulfativorans</name>
    <dbReference type="NCBI Taxonomy" id="1943631"/>
    <lineage>
        <taxon>Bacteria</taxon>
        <taxon>Pseudomonadati</taxon>
        <taxon>Pseudomonadota</taxon>
        <taxon>Gammaproteobacteria</taxon>
        <taxon>Pseudomonadales</taxon>
        <taxon>Pseudomonadaceae</taxon>
        <taxon>Pseudomonas</taxon>
    </lineage>
</organism>
<comment type="caution">
    <text evidence="1">The sequence shown here is derived from an EMBL/GenBank/DDBJ whole genome shotgun (WGS) entry which is preliminary data.</text>
</comment>
<dbReference type="EMBL" id="MUJK01000004">
    <property type="protein sequence ID" value="POF41431.1"/>
    <property type="molecule type" value="Genomic_DNA"/>
</dbReference>
<reference evidence="2" key="1">
    <citation type="submission" date="2017-02" db="EMBL/GenBank/DDBJ databases">
        <authorList>
            <person name="Furmanczyk E.M."/>
        </authorList>
    </citation>
    <scope>NUCLEOTIDE SEQUENCE [LARGE SCALE GENOMIC DNA]</scope>
    <source>
        <strain evidence="2">AP3_22</strain>
    </source>
</reference>
<dbReference type="Proteomes" id="UP000237440">
    <property type="component" value="Unassembled WGS sequence"/>
</dbReference>
<evidence type="ECO:0000313" key="2">
    <source>
        <dbReference type="Proteomes" id="UP000237440"/>
    </source>
</evidence>
<gene>
    <name evidence="1" type="ORF">B0D71_14550</name>
</gene>